<dbReference type="AlphaFoldDB" id="A0A4Q0I0L3"/>
<protein>
    <submittedName>
        <fullName evidence="1">Uncharacterized protein</fullName>
    </submittedName>
</protein>
<sequence>MNKMNIYFSEDSELAEYEAISKGYRTDIFVKIEDVFYNVRAYTMLRLQQDFESENEDYGYYTVDPNLILVKDANRSEIAFTIGKLYEQKYFEEIKPVEKVDISSLKRIY</sequence>
<proteinExistence type="predicted"/>
<evidence type="ECO:0000313" key="1">
    <source>
        <dbReference type="EMBL" id="RXE57750.1"/>
    </source>
</evidence>
<reference evidence="2" key="1">
    <citation type="submission" date="2018-11" db="EMBL/GenBank/DDBJ databases">
        <title>Genome sequencing of a novel mesophilic and cellulolytic organism within the genus Hungateiclostridium.</title>
        <authorList>
            <person name="Rettenmaier R."/>
            <person name="Liebl W."/>
            <person name="Zverlov V."/>
        </authorList>
    </citation>
    <scope>NUCLEOTIDE SEQUENCE [LARGE SCALE GENOMIC DNA]</scope>
    <source>
        <strain evidence="2">N2K1</strain>
    </source>
</reference>
<organism evidence="1 2">
    <name type="scientific">Acetivibrio mesophilus</name>
    <dbReference type="NCBI Taxonomy" id="2487273"/>
    <lineage>
        <taxon>Bacteria</taxon>
        <taxon>Bacillati</taxon>
        <taxon>Bacillota</taxon>
        <taxon>Clostridia</taxon>
        <taxon>Eubacteriales</taxon>
        <taxon>Oscillospiraceae</taxon>
        <taxon>Acetivibrio</taxon>
    </lineage>
</organism>
<keyword evidence="2" id="KW-1185">Reference proteome</keyword>
<accession>A0A4Q0I0L3</accession>
<gene>
    <name evidence="1" type="ORF">EFD62_15965</name>
</gene>
<dbReference type="RefSeq" id="WP_069196066.1">
    <property type="nucleotide sequence ID" value="NZ_RLII01000038.1"/>
</dbReference>
<dbReference type="OrthoDB" id="2474323at2"/>
<dbReference type="Proteomes" id="UP000289166">
    <property type="component" value="Unassembled WGS sequence"/>
</dbReference>
<dbReference type="EMBL" id="RLII01000038">
    <property type="protein sequence ID" value="RXE57750.1"/>
    <property type="molecule type" value="Genomic_DNA"/>
</dbReference>
<comment type="caution">
    <text evidence="1">The sequence shown here is derived from an EMBL/GenBank/DDBJ whole genome shotgun (WGS) entry which is preliminary data.</text>
</comment>
<name>A0A4Q0I0L3_9FIRM</name>
<evidence type="ECO:0000313" key="2">
    <source>
        <dbReference type="Proteomes" id="UP000289166"/>
    </source>
</evidence>